<keyword evidence="4" id="KW-1185">Reference proteome</keyword>
<name>A0A2T7BKP7_9BACT</name>
<feature type="region of interest" description="Disordered" evidence="1">
    <location>
        <begin position="186"/>
        <end position="232"/>
    </location>
</feature>
<dbReference type="Pfam" id="PF13715">
    <property type="entry name" value="CarbopepD_reg_2"/>
    <property type="match status" value="1"/>
</dbReference>
<proteinExistence type="predicted"/>
<evidence type="ECO:0000256" key="1">
    <source>
        <dbReference type="SAM" id="MobiDB-lite"/>
    </source>
</evidence>
<feature type="compositionally biased region" description="Polar residues" evidence="1">
    <location>
        <begin position="223"/>
        <end position="232"/>
    </location>
</feature>
<evidence type="ECO:0000313" key="4">
    <source>
        <dbReference type="Proteomes" id="UP000244450"/>
    </source>
</evidence>
<dbReference type="InterPro" id="IPR008969">
    <property type="entry name" value="CarboxyPept-like_regulatory"/>
</dbReference>
<dbReference type="SUPFAM" id="SSF49464">
    <property type="entry name" value="Carboxypeptidase regulatory domain-like"/>
    <property type="match status" value="1"/>
</dbReference>
<evidence type="ECO:0008006" key="5">
    <source>
        <dbReference type="Google" id="ProtNLM"/>
    </source>
</evidence>
<protein>
    <recommendedName>
        <fullName evidence="5">TonB C-terminal domain-containing protein</fullName>
    </recommendedName>
</protein>
<keyword evidence="2" id="KW-1133">Transmembrane helix</keyword>
<sequence>MDKKSAHMDPQAMAELIRRYFAGELDDAAMHALEKRSLSDPFLAEALEGFEQHPADQSAQLAALEARLQQRLAGDEATAPPLAATTAGQPETPVVKMRHFDYRWAVAAAVLLLVAVGGYQWLHQDNSSAKTTIAQEVPDHADSTTVTAVPASIAPTPAGSDSSLAAVAAAPALKKPAAPAPAITKAQRSTWADSAPAAPKEYFDGGGTPGAITPASPRVAMERTTTQVRADSTTSGYLNFERAPDETMAFKKKSARLPAKPAAELQTFGSTPVNGNADSLIAGFDKNVASGLAVKGRVVDEKGTPLPGVVVRYKGASTAVQTNMDGLFSLPANGIDARKVELQYVGFNKIDTLLYASNDVKNLTLKQDSQGLNDVVVVGYSTGASSSDALPGYEAPRPEAGYDSLQRYLNKSLQVAGARHTKMRIVFTVTPAGKLENFRILNGVSDFVDQQVIELLKEGPAWKPASDARPAKVRLAVKVPAPKK</sequence>
<accession>A0A2T7BKP7</accession>
<organism evidence="3 4">
    <name type="scientific">Chitinophaga parva</name>
    <dbReference type="NCBI Taxonomy" id="2169414"/>
    <lineage>
        <taxon>Bacteria</taxon>
        <taxon>Pseudomonadati</taxon>
        <taxon>Bacteroidota</taxon>
        <taxon>Chitinophagia</taxon>
        <taxon>Chitinophagales</taxon>
        <taxon>Chitinophagaceae</taxon>
        <taxon>Chitinophaga</taxon>
    </lineage>
</organism>
<dbReference type="Gene3D" id="2.60.40.1120">
    <property type="entry name" value="Carboxypeptidase-like, regulatory domain"/>
    <property type="match status" value="1"/>
</dbReference>
<feature type="transmembrane region" description="Helical" evidence="2">
    <location>
        <begin position="104"/>
        <end position="122"/>
    </location>
</feature>
<comment type="caution">
    <text evidence="3">The sequence shown here is derived from an EMBL/GenBank/DDBJ whole genome shotgun (WGS) entry which is preliminary data.</text>
</comment>
<keyword evidence="2" id="KW-0812">Transmembrane</keyword>
<gene>
    <name evidence="3" type="ORF">DCC81_01810</name>
</gene>
<dbReference type="OrthoDB" id="1112758at2"/>
<dbReference type="AlphaFoldDB" id="A0A2T7BKP7"/>
<evidence type="ECO:0000256" key="2">
    <source>
        <dbReference type="SAM" id="Phobius"/>
    </source>
</evidence>
<dbReference type="EMBL" id="QCYK01000001">
    <property type="protein sequence ID" value="PUZ28245.1"/>
    <property type="molecule type" value="Genomic_DNA"/>
</dbReference>
<keyword evidence="2" id="KW-0472">Membrane</keyword>
<dbReference type="Proteomes" id="UP000244450">
    <property type="component" value="Unassembled WGS sequence"/>
</dbReference>
<dbReference type="RefSeq" id="WP_108684883.1">
    <property type="nucleotide sequence ID" value="NZ_QCYK01000001.1"/>
</dbReference>
<reference evidence="3 4" key="1">
    <citation type="submission" date="2018-04" db="EMBL/GenBank/DDBJ databases">
        <title>Chitinophaga fuyangensis sp. nov., isolated from soil in a chemical factory.</title>
        <authorList>
            <person name="Chen K."/>
        </authorList>
    </citation>
    <scope>NUCLEOTIDE SEQUENCE [LARGE SCALE GENOMIC DNA]</scope>
    <source>
        <strain evidence="3 4">LY-1</strain>
    </source>
</reference>
<evidence type="ECO:0000313" key="3">
    <source>
        <dbReference type="EMBL" id="PUZ28245.1"/>
    </source>
</evidence>